<dbReference type="EMBL" id="JBBJBU010000002">
    <property type="protein sequence ID" value="KAK7206799.1"/>
    <property type="molecule type" value="Genomic_DNA"/>
</dbReference>
<reference evidence="1 2" key="1">
    <citation type="submission" date="2024-03" db="EMBL/GenBank/DDBJ databases">
        <title>Genome-scale model development and genomic sequencing of the oleaginous clade Lipomyces.</title>
        <authorList>
            <consortium name="Lawrence Berkeley National Laboratory"/>
            <person name="Czajka J.J."/>
            <person name="Han Y."/>
            <person name="Kim J."/>
            <person name="Mondo S.J."/>
            <person name="Hofstad B.A."/>
            <person name="Robles A."/>
            <person name="Haridas S."/>
            <person name="Riley R."/>
            <person name="LaButti K."/>
            <person name="Pangilinan J."/>
            <person name="Andreopoulos W."/>
            <person name="Lipzen A."/>
            <person name="Yan J."/>
            <person name="Wang M."/>
            <person name="Ng V."/>
            <person name="Grigoriev I.V."/>
            <person name="Spatafora J.W."/>
            <person name="Magnuson J.K."/>
            <person name="Baker S.E."/>
            <person name="Pomraning K.R."/>
        </authorList>
    </citation>
    <scope>NUCLEOTIDE SEQUENCE [LARGE SCALE GENOMIC DNA]</scope>
    <source>
        <strain evidence="1 2">Phaff 52-87</strain>
    </source>
</reference>
<evidence type="ECO:0000313" key="2">
    <source>
        <dbReference type="Proteomes" id="UP001498771"/>
    </source>
</evidence>
<dbReference type="GeneID" id="90037607"/>
<organism evidence="1 2">
    <name type="scientific">Myxozyma melibiosi</name>
    <dbReference type="NCBI Taxonomy" id="54550"/>
    <lineage>
        <taxon>Eukaryota</taxon>
        <taxon>Fungi</taxon>
        <taxon>Dikarya</taxon>
        <taxon>Ascomycota</taxon>
        <taxon>Saccharomycotina</taxon>
        <taxon>Lipomycetes</taxon>
        <taxon>Lipomycetales</taxon>
        <taxon>Lipomycetaceae</taxon>
        <taxon>Myxozyma</taxon>
    </lineage>
</organism>
<name>A0ABR1FAB4_9ASCO</name>
<proteinExistence type="predicted"/>
<gene>
    <name evidence="1" type="ORF">BZA70DRAFT_275099</name>
</gene>
<comment type="caution">
    <text evidence="1">The sequence shown here is derived from an EMBL/GenBank/DDBJ whole genome shotgun (WGS) entry which is preliminary data.</text>
</comment>
<protein>
    <recommendedName>
        <fullName evidence="3">Secreted peptide</fullName>
    </recommendedName>
</protein>
<dbReference type="Proteomes" id="UP001498771">
    <property type="component" value="Unassembled WGS sequence"/>
</dbReference>
<evidence type="ECO:0000313" key="1">
    <source>
        <dbReference type="EMBL" id="KAK7206799.1"/>
    </source>
</evidence>
<keyword evidence="2" id="KW-1185">Reference proteome</keyword>
<dbReference type="RefSeq" id="XP_064769832.1">
    <property type="nucleotide sequence ID" value="XM_064912095.1"/>
</dbReference>
<accession>A0ABR1FAB4</accession>
<sequence length="71" mass="8336">MLLLILFLLLLMLLLLLLLLLFYLCCRAASALPIPSVTSYRRIKCHRSRYAHQCHRRVFKHIISALISSVW</sequence>
<evidence type="ECO:0008006" key="3">
    <source>
        <dbReference type="Google" id="ProtNLM"/>
    </source>
</evidence>